<keyword evidence="2" id="KW-0963">Cytoplasm</keyword>
<organism evidence="7 8">
    <name type="scientific">Zosterops borbonicus</name>
    <dbReference type="NCBI Taxonomy" id="364589"/>
    <lineage>
        <taxon>Eukaryota</taxon>
        <taxon>Metazoa</taxon>
        <taxon>Chordata</taxon>
        <taxon>Craniata</taxon>
        <taxon>Vertebrata</taxon>
        <taxon>Euteleostomi</taxon>
        <taxon>Archelosauria</taxon>
        <taxon>Archosauria</taxon>
        <taxon>Dinosauria</taxon>
        <taxon>Saurischia</taxon>
        <taxon>Theropoda</taxon>
        <taxon>Coelurosauria</taxon>
        <taxon>Aves</taxon>
        <taxon>Neognathae</taxon>
        <taxon>Neoaves</taxon>
        <taxon>Telluraves</taxon>
        <taxon>Australaves</taxon>
        <taxon>Passeriformes</taxon>
        <taxon>Sylvioidea</taxon>
        <taxon>Zosteropidae</taxon>
        <taxon>Zosterops</taxon>
    </lineage>
</organism>
<keyword evidence="4" id="KW-0206">Cytoskeleton</keyword>
<keyword evidence="8" id="KW-1185">Reference proteome</keyword>
<dbReference type="PANTHER" id="PTHR13159:SF0">
    <property type="entry name" value="RADIAL SPOKE HEAD 6 HOMOLOG A"/>
    <property type="match status" value="1"/>
</dbReference>
<comment type="subcellular location">
    <subcellularLocation>
        <location evidence="1">Cytoplasm</location>
        <location evidence="1">Cytoskeleton</location>
        <location evidence="1">Cilium axoneme</location>
    </subcellularLocation>
</comment>
<dbReference type="CDD" id="cd22963">
    <property type="entry name" value="DD_CrRSP4-like"/>
    <property type="match status" value="1"/>
</dbReference>
<comment type="caution">
    <text evidence="7">The sequence shown here is derived from an EMBL/GenBank/DDBJ whole genome shotgun (WGS) entry which is preliminary data.</text>
</comment>
<keyword evidence="3" id="KW-0969">Cilium</keyword>
<dbReference type="Proteomes" id="UP000796761">
    <property type="component" value="Unassembled WGS sequence"/>
</dbReference>
<dbReference type="GO" id="GO:0035082">
    <property type="term" value="P:axoneme assembly"/>
    <property type="evidence" value="ECO:0007669"/>
    <property type="project" value="TreeGrafter"/>
</dbReference>
<dbReference type="EMBL" id="SWJQ01000404">
    <property type="protein sequence ID" value="TRZ14838.1"/>
    <property type="molecule type" value="Genomic_DNA"/>
</dbReference>
<evidence type="ECO:0000256" key="2">
    <source>
        <dbReference type="ARBA" id="ARBA00022490"/>
    </source>
</evidence>
<gene>
    <name evidence="7" type="ORF">HGM15179_012280</name>
</gene>
<dbReference type="AlphaFoldDB" id="A0A8K1LIG4"/>
<evidence type="ECO:0000256" key="1">
    <source>
        <dbReference type="ARBA" id="ARBA00004430"/>
    </source>
</evidence>
<dbReference type="OrthoDB" id="272202at2759"/>
<accession>A0A8K1LIG4</accession>
<dbReference type="PANTHER" id="PTHR13159">
    <property type="entry name" value="RADIAL SPOKEHEAD-RELATED"/>
    <property type="match status" value="1"/>
</dbReference>
<proteinExistence type="predicted"/>
<dbReference type="InterPro" id="IPR006802">
    <property type="entry name" value="Radial_spoke"/>
</dbReference>
<dbReference type="GO" id="GO:0060294">
    <property type="term" value="P:cilium movement involved in cell motility"/>
    <property type="evidence" value="ECO:0007669"/>
    <property type="project" value="InterPro"/>
</dbReference>
<reference evidence="7" key="1">
    <citation type="submission" date="2019-04" db="EMBL/GenBank/DDBJ databases">
        <title>Genome assembly of Zosterops borbonicus 15179.</title>
        <authorList>
            <person name="Leroy T."/>
            <person name="Anselmetti Y."/>
            <person name="Tilak M.-K."/>
            <person name="Nabholz B."/>
        </authorList>
    </citation>
    <scope>NUCLEOTIDE SEQUENCE</scope>
    <source>
        <strain evidence="7">HGM_15179</strain>
        <tissue evidence="7">Muscle</tissue>
    </source>
</reference>
<evidence type="ECO:0000256" key="3">
    <source>
        <dbReference type="ARBA" id="ARBA00023069"/>
    </source>
</evidence>
<keyword evidence="5" id="KW-0966">Cell projection</keyword>
<feature type="compositionally biased region" description="Acidic residues" evidence="6">
    <location>
        <begin position="9"/>
        <end position="20"/>
    </location>
</feature>
<evidence type="ECO:0000313" key="8">
    <source>
        <dbReference type="Proteomes" id="UP000796761"/>
    </source>
</evidence>
<evidence type="ECO:0000313" key="7">
    <source>
        <dbReference type="EMBL" id="TRZ14838.1"/>
    </source>
</evidence>
<evidence type="ECO:0000256" key="5">
    <source>
        <dbReference type="ARBA" id="ARBA00023273"/>
    </source>
</evidence>
<feature type="non-terminal residue" evidence="7">
    <location>
        <position position="164"/>
    </location>
</feature>
<name>A0A8K1LIG4_9PASS</name>
<dbReference type="Pfam" id="PF04712">
    <property type="entry name" value="Radial_spoke"/>
    <property type="match status" value="1"/>
</dbReference>
<feature type="region of interest" description="Disordered" evidence="6">
    <location>
        <begin position="1"/>
        <end position="50"/>
    </location>
</feature>
<dbReference type="GO" id="GO:0001534">
    <property type="term" value="C:radial spoke"/>
    <property type="evidence" value="ECO:0007669"/>
    <property type="project" value="InterPro"/>
</dbReference>
<sequence length="164" mass="18712">MDQSPELEPSQESESAEPQEVDERGHGPYQPHEPGYGLEQPGYNPYEDEIPDPQARMLAIKNAKAYLLKTSTKSGLNLYDHFANILTKILDEQPPNTVDIIENISKDVKWAQFRKKMDTLRDEPLIPPTFEAAQKCKALFVKEGGEEEHEGVEEEMVSYYRSET</sequence>
<protein>
    <submittedName>
        <fullName evidence="7">Uncharacterized protein</fullName>
    </submittedName>
</protein>
<evidence type="ECO:0000256" key="4">
    <source>
        <dbReference type="ARBA" id="ARBA00023212"/>
    </source>
</evidence>
<evidence type="ECO:0000256" key="6">
    <source>
        <dbReference type="SAM" id="MobiDB-lite"/>
    </source>
</evidence>